<evidence type="ECO:0000313" key="3">
    <source>
        <dbReference type="Proteomes" id="UP000235392"/>
    </source>
</evidence>
<feature type="compositionally biased region" description="Polar residues" evidence="1">
    <location>
        <begin position="1749"/>
        <end position="1760"/>
    </location>
</feature>
<feature type="compositionally biased region" description="Low complexity" evidence="1">
    <location>
        <begin position="1738"/>
        <end position="1748"/>
    </location>
</feature>
<comment type="caution">
    <text evidence="2">The sequence shown here is derived from an EMBL/GenBank/DDBJ whole genome shotgun (WGS) entry which is preliminary data.</text>
</comment>
<dbReference type="PANTHER" id="PTHR37988">
    <property type="entry name" value="UPF0592 MEMBRANE PROTEIN C7D4.03C"/>
    <property type="match status" value="1"/>
</dbReference>
<evidence type="ECO:0000256" key="1">
    <source>
        <dbReference type="SAM" id="MobiDB-lite"/>
    </source>
</evidence>
<feature type="compositionally biased region" description="Pro residues" evidence="1">
    <location>
        <begin position="372"/>
        <end position="388"/>
    </location>
</feature>
<feature type="compositionally biased region" description="Low complexity" evidence="1">
    <location>
        <begin position="1904"/>
        <end position="1914"/>
    </location>
</feature>
<feature type="compositionally biased region" description="Low complexity" evidence="1">
    <location>
        <begin position="680"/>
        <end position="691"/>
    </location>
</feature>
<feature type="compositionally biased region" description="Low complexity" evidence="1">
    <location>
        <begin position="893"/>
        <end position="904"/>
    </location>
</feature>
<feature type="compositionally biased region" description="Low complexity" evidence="1">
    <location>
        <begin position="1713"/>
        <end position="1731"/>
    </location>
</feature>
<feature type="compositionally biased region" description="Gly residues" evidence="1">
    <location>
        <begin position="661"/>
        <end position="679"/>
    </location>
</feature>
<feature type="compositionally biased region" description="Polar residues" evidence="1">
    <location>
        <begin position="571"/>
        <end position="581"/>
    </location>
</feature>
<feature type="compositionally biased region" description="Basic residues" evidence="1">
    <location>
        <begin position="582"/>
        <end position="591"/>
    </location>
</feature>
<feature type="compositionally biased region" description="Polar residues" evidence="1">
    <location>
        <begin position="629"/>
        <end position="640"/>
    </location>
</feature>
<feature type="compositionally biased region" description="Polar residues" evidence="1">
    <location>
        <begin position="162"/>
        <end position="172"/>
    </location>
</feature>
<protein>
    <submittedName>
        <fullName evidence="2">Uncharacterized protein</fullName>
    </submittedName>
</protein>
<feature type="region of interest" description="Disordered" evidence="1">
    <location>
        <begin position="1653"/>
        <end position="1674"/>
    </location>
</feature>
<feature type="compositionally biased region" description="Low complexity" evidence="1">
    <location>
        <begin position="140"/>
        <end position="149"/>
    </location>
</feature>
<name>A0A2N5U1L8_9BASI</name>
<sequence>MNNSQPAAAGQQMGSPSSPPTSSDPNIRRQMFPTKNGIRQRVSIHQPLNSSQPIITSRLSSTPRPPMKPVAINSASALPRAISAPTAPPTATVPTASASASASAVVVAQPCTFPAAAPQRNTQLSKLPTPIRYHTPPTASSSKLELSKPPLSPQQPRASAGQPATASMSSPLLNLDLGPSFTPQSHHLATHHPQHHHHHHHHHQNPLSASSHPSSPSATADQSQFELRLSSSLQSTSSPSNDHSLSHYPRNHNSKRDTLRSLSDLLHSTLSSSSGASSLSSSSASSKSHPNSSNSTTNNNNNNNNNNDNDNNNNNRSQLLKSISNELAALDDSHSNAHSITSIYSAPNTPNRTASSSSSSDPFYSLALSSPTSPPPFNLEPISEPTPKPKATSLSSTPFLLDLDISGRGPSLGHLHNPTPTRPRDDDDDDDDPMSHRDPFSRGKPSTTNHHHQQQQQQQQQQLQLQQQQQLKQQQPKQQQQQQQQKQPQVHPSARQIITSEEDDPYSSSNDDDDESRSIQYAGSSCDDHTTRPSEALAHTARSAGPYMHRQVSNSTASVHNKAHTSHIEPRSTQPNGLNTKKSFHFFKLPHSRGSSNHYDSEHHTQPIYPAGAYSSQSSFKPDLVDPSPVSSLTSFNTTGSRASSKASGSSRMARLFSRVTGGGGGGGTSSGGHSGSGASGNHSNGSLAGGIAKPRPQMPKSSSTQPMPMRSVPTFSSRPPDSKPMRRKGSISNFLDSISISRDKSKPAPPTTNTASSSPSPQTAGPESSTPSIAPRKSFDMLMRPFLSNKPRSGPAELPSSPGKLNNPSASASSPLGSKPPHPSLPGLPPPAPAASSSSRPLLRAKRSYDMLRGKLGSGRKSMDDLSNTAPPPLSSSSSGQQRTKKLVAGPSLLSESTGSTLGAKTGGVEGVRRVSSGSQSAPNVSGLIGGDPARGRNGSSSLMMADKQPAAAAAAASKSHPPRSTSISDHHSFQPASATAPAATAPPPPTQPKSSAAAASTSPKDRGLPRVIDHSHAAAEWNSLETILINFQSMHHANQGKPPPGQAALESSRADLTVGLTNHLLPFLKTQEGFYGAVYQDQNLAATHRSILLGWLGLIFDELREPQPTSRAACLDGVSGILESHFFASHNINANPEALKQYRSVLVTVLNFAIDKLNDKAVYANTLVFAGRMLSLAFFRIEGVGRKLLRALPPVKRMSMRRLLDEMEAPESQPPSASSEPPNLQPFPAYLRELCFIDLPSYCRVFNSPSLDSDNLLVQEGDIQVEMSGNWLIRWTASDSDLPFAFYRAYHRQLATYLRPQERNVVHPSTLISMPGFLLVSASFLDKCDSLVHRSLRSVTTLGPTANNFSAGESANLTMGAKPKMLELAHRRLVSTALDIVGGSPKASGEEGSEDPSSLSMMERTDDSARRRQFFGGLLNLWIRAIAKRTSMWDTRSVFLLLDFLDGLFYTVLYTAPTSSQNLPSSSPDHPLPPIVPKLVQSSLQLFDLTFILEVLRRILMTADNTVCIMRTIAFIYSQFEALTTPPEALQALCLNLLLDPQVFQHLFLHWNSGVRGYYMRLLVWRLSWLNGSSHQGHRTAKSKDVVKIILTFNARLDAIRKRHDQLSPVSEFLGTQEEEDRRRRRTTICSTRGVSEKPWAISELPPEEVCAETTEDGYRDSGMSGGSSDKPSVAKVVSWLKVVKRLGGSSKPKTSRSEYSSPEIGAASRLAAEPAAPAQHQQHLAVSLRSREESSSPSRSNRSSSGQATGEAATTSGVELRELENESVGRKSESSQRSQPDRTGGGPVSPTFFQFEFELGAEIPRSDSFDTPVTTPSPSDSATAAAAAAGTLTPGKASAAAADNSTATTTTGKANLEPRVSTRFSKRASLLPPAALDMLKDNSGSEDEGSPVPDVPSVPLQYVQQQQQQRQAQEDSAARKKRRKREKEEREAQAMAYAKPKHAYAVKALAEYEQSLEEEFEWKEKLVEEHHLQLAANGSANGNPNHQPPEIDHFVNVLLPDADSPNRPADAKVFDAALVDAIVPRLAVSWPLSFSEDE</sequence>
<dbReference type="InterPro" id="IPR013887">
    <property type="entry name" value="UPF0592"/>
</dbReference>
<feature type="region of interest" description="Disordered" evidence="1">
    <location>
        <begin position="1713"/>
        <end position="1940"/>
    </location>
</feature>
<feature type="region of interest" description="Disordered" evidence="1">
    <location>
        <begin position="1"/>
        <end position="71"/>
    </location>
</feature>
<gene>
    <name evidence="2" type="ORF">PCASD_17037</name>
</gene>
<feature type="compositionally biased region" description="Basic residues" evidence="1">
    <location>
        <begin position="188"/>
        <end position="204"/>
    </location>
</feature>
<dbReference type="Proteomes" id="UP000235392">
    <property type="component" value="Unassembled WGS sequence"/>
</dbReference>
<feature type="compositionally biased region" description="Low complexity" evidence="1">
    <location>
        <begin position="1812"/>
        <end position="1858"/>
    </location>
</feature>
<accession>A0A2N5U1L8</accession>
<dbReference type="PANTHER" id="PTHR37988:SF1">
    <property type="entry name" value="UPF0592 MEMBRANE PROTEIN C7D4.03C"/>
    <property type="match status" value="1"/>
</dbReference>
<organism evidence="2 3">
    <name type="scientific">Puccinia coronata f. sp. avenae</name>
    <dbReference type="NCBI Taxonomy" id="200324"/>
    <lineage>
        <taxon>Eukaryota</taxon>
        <taxon>Fungi</taxon>
        <taxon>Dikarya</taxon>
        <taxon>Basidiomycota</taxon>
        <taxon>Pucciniomycotina</taxon>
        <taxon>Pucciniomycetes</taxon>
        <taxon>Pucciniales</taxon>
        <taxon>Pucciniaceae</taxon>
        <taxon>Puccinia</taxon>
    </lineage>
</organism>
<dbReference type="SUPFAM" id="SSF81995">
    <property type="entry name" value="beta-sandwich domain of Sec23/24"/>
    <property type="match status" value="1"/>
</dbReference>
<dbReference type="EMBL" id="PGCI01000264">
    <property type="protein sequence ID" value="PLW31623.1"/>
    <property type="molecule type" value="Genomic_DNA"/>
</dbReference>
<feature type="compositionally biased region" description="Polar residues" evidence="1">
    <location>
        <begin position="804"/>
        <end position="813"/>
    </location>
</feature>
<feature type="compositionally biased region" description="Polar residues" evidence="1">
    <location>
        <begin position="731"/>
        <end position="741"/>
    </location>
</feature>
<feature type="compositionally biased region" description="Low complexity" evidence="1">
    <location>
        <begin position="752"/>
        <end position="767"/>
    </location>
</feature>
<evidence type="ECO:0000313" key="2">
    <source>
        <dbReference type="EMBL" id="PLW31623.1"/>
    </source>
</evidence>
<reference evidence="2 3" key="1">
    <citation type="submission" date="2017-11" db="EMBL/GenBank/DDBJ databases">
        <title>De novo assembly and phasing of dikaryotic genomes from two isolates of Puccinia coronata f. sp. avenae, the causal agent of oat crown rust.</title>
        <authorList>
            <person name="Miller M.E."/>
            <person name="Zhang Y."/>
            <person name="Omidvar V."/>
            <person name="Sperschneider J."/>
            <person name="Schwessinger B."/>
            <person name="Raley C."/>
            <person name="Palmer J.M."/>
            <person name="Garnica D."/>
            <person name="Upadhyaya N."/>
            <person name="Rathjen J."/>
            <person name="Taylor J.M."/>
            <person name="Park R.F."/>
            <person name="Dodds P.N."/>
            <person name="Hirsch C.D."/>
            <person name="Kianian S.F."/>
            <person name="Figueroa M."/>
        </authorList>
    </citation>
    <scope>NUCLEOTIDE SEQUENCE [LARGE SCALE GENOMIC DNA]</scope>
    <source>
        <strain evidence="2">12SD80</strain>
    </source>
</reference>
<proteinExistence type="predicted"/>
<feature type="compositionally biased region" description="Low complexity" evidence="1">
    <location>
        <begin position="227"/>
        <end position="240"/>
    </location>
</feature>
<dbReference type="Pfam" id="PF08578">
    <property type="entry name" value="DUF1765"/>
    <property type="match status" value="1"/>
</dbReference>
<feature type="compositionally biased region" description="Low complexity" evidence="1">
    <location>
        <begin position="641"/>
        <end position="655"/>
    </location>
</feature>
<feature type="compositionally biased region" description="Low complexity" evidence="1">
    <location>
        <begin position="206"/>
        <end position="220"/>
    </location>
</feature>
<feature type="compositionally biased region" description="Acidic residues" evidence="1">
    <location>
        <begin position="500"/>
        <end position="515"/>
    </location>
</feature>
<feature type="compositionally biased region" description="Low complexity" evidence="1">
    <location>
        <begin position="355"/>
        <end position="371"/>
    </location>
</feature>
<feature type="compositionally biased region" description="Low complexity" evidence="1">
    <location>
        <begin position="994"/>
        <end position="1004"/>
    </location>
</feature>
<feature type="compositionally biased region" description="Polar residues" evidence="1">
    <location>
        <begin position="46"/>
        <end position="62"/>
    </location>
</feature>
<feature type="region of interest" description="Disordered" evidence="1">
    <location>
        <begin position="1383"/>
        <end position="1405"/>
    </location>
</feature>
<feature type="region of interest" description="Disordered" evidence="1">
    <location>
        <begin position="119"/>
        <end position="255"/>
    </location>
</feature>
<feature type="compositionally biased region" description="Low complexity" evidence="1">
    <location>
        <begin position="976"/>
        <end position="985"/>
    </location>
</feature>
<feature type="compositionally biased region" description="Basic and acidic residues" evidence="1">
    <location>
        <begin position="1762"/>
        <end position="1777"/>
    </location>
</feature>
<feature type="region of interest" description="Disordered" evidence="1">
    <location>
        <begin position="269"/>
        <end position="317"/>
    </location>
</feature>
<feature type="compositionally biased region" description="Polar residues" evidence="1">
    <location>
        <begin position="341"/>
        <end position="354"/>
    </location>
</feature>
<feature type="compositionally biased region" description="Low complexity" evidence="1">
    <location>
        <begin position="454"/>
        <end position="489"/>
    </location>
</feature>
<feature type="compositionally biased region" description="Pro residues" evidence="1">
    <location>
        <begin position="819"/>
        <end position="834"/>
    </location>
</feature>
<feature type="region of interest" description="Disordered" evidence="1">
    <location>
        <begin position="341"/>
        <end position="1011"/>
    </location>
</feature>